<evidence type="ECO:0000256" key="4">
    <source>
        <dbReference type="ARBA" id="ARBA00006564"/>
    </source>
</evidence>
<evidence type="ECO:0000313" key="17">
    <source>
        <dbReference type="EMBL" id="RXN04959.1"/>
    </source>
</evidence>
<dbReference type="GO" id="GO:0003677">
    <property type="term" value="F:DNA binding"/>
    <property type="evidence" value="ECO:0007669"/>
    <property type="project" value="UniProtKB-KW"/>
</dbReference>
<dbReference type="PRINTS" id="PR00623">
    <property type="entry name" value="HISTONEH4"/>
</dbReference>
<evidence type="ECO:0000256" key="8">
    <source>
        <dbReference type="ARBA" id="ARBA00022934"/>
    </source>
</evidence>
<evidence type="ECO:0000256" key="9">
    <source>
        <dbReference type="ARBA" id="ARBA00022990"/>
    </source>
</evidence>
<dbReference type="FunFam" id="1.10.20.10:FF:000002">
    <property type="entry name" value="Histone H4"/>
    <property type="match status" value="1"/>
</dbReference>
<keyword evidence="9" id="KW-0007">Acetylation</keyword>
<dbReference type="GO" id="GO:0005634">
    <property type="term" value="C:nucleus"/>
    <property type="evidence" value="ECO:0007669"/>
    <property type="project" value="UniProtKB-SubCell"/>
</dbReference>
<dbReference type="InterPro" id="IPR035425">
    <property type="entry name" value="CENP-T/H4_C"/>
</dbReference>
<dbReference type="SUPFAM" id="SSF47113">
    <property type="entry name" value="Histone-fold"/>
    <property type="match status" value="1"/>
</dbReference>
<protein>
    <recommendedName>
        <fullName evidence="14">Histone H4</fullName>
    </recommendedName>
</protein>
<dbReference type="CDD" id="cd22912">
    <property type="entry name" value="HFD_H4"/>
    <property type="match status" value="1"/>
</dbReference>
<keyword evidence="13" id="KW-0379">Hydroxylation</keyword>
<comment type="similarity">
    <text evidence="4 14">Belongs to the histone H4 family.</text>
</comment>
<evidence type="ECO:0000256" key="11">
    <source>
        <dbReference type="ARBA" id="ARBA00023242"/>
    </source>
</evidence>
<proteinExistence type="inferred from homology"/>
<keyword evidence="6" id="KW-0488">Methylation</keyword>
<evidence type="ECO:0000256" key="3">
    <source>
        <dbReference type="ARBA" id="ARBA00004286"/>
    </source>
</evidence>
<dbReference type="GO" id="GO:0000786">
    <property type="term" value="C:nucleosome"/>
    <property type="evidence" value="ECO:0007669"/>
    <property type="project" value="UniProtKB-KW"/>
</dbReference>
<accession>A0A498L9T6</accession>
<dbReference type="InterPro" id="IPR009072">
    <property type="entry name" value="Histone-fold"/>
</dbReference>
<keyword evidence="5 14" id="KW-0158">Chromosome</keyword>
<keyword evidence="12 14" id="KW-0544">Nucleosome core</keyword>
<feature type="domain" description="TATA box binding protein associated factor (TAF) histone-like fold" evidence="16">
    <location>
        <begin position="28"/>
        <end position="93"/>
    </location>
</feature>
<dbReference type="SMART" id="SM00417">
    <property type="entry name" value="H4"/>
    <property type="match status" value="1"/>
</dbReference>
<feature type="region of interest" description="Disordered" evidence="15">
    <location>
        <begin position="171"/>
        <end position="191"/>
    </location>
</feature>
<keyword evidence="7" id="KW-1017">Isopeptide bond</keyword>
<evidence type="ECO:0000256" key="1">
    <source>
        <dbReference type="ARBA" id="ARBA00002001"/>
    </source>
</evidence>
<dbReference type="Proteomes" id="UP000290572">
    <property type="component" value="Unassembled WGS sequence"/>
</dbReference>
<dbReference type="InterPro" id="IPR001951">
    <property type="entry name" value="Histone_H4"/>
</dbReference>
<name>A0A498L9T6_LABRO</name>
<evidence type="ECO:0000256" key="7">
    <source>
        <dbReference type="ARBA" id="ARBA00022499"/>
    </source>
</evidence>
<dbReference type="PANTHER" id="PTHR10484">
    <property type="entry name" value="HISTONE H4"/>
    <property type="match status" value="1"/>
</dbReference>
<keyword evidence="11 14" id="KW-0539">Nucleus</keyword>
<evidence type="ECO:0000259" key="16">
    <source>
        <dbReference type="SMART" id="SM00803"/>
    </source>
</evidence>
<feature type="compositionally biased region" description="Polar residues" evidence="15">
    <location>
        <begin position="117"/>
        <end position="131"/>
    </location>
</feature>
<evidence type="ECO:0000256" key="2">
    <source>
        <dbReference type="ARBA" id="ARBA00004123"/>
    </source>
</evidence>
<dbReference type="GO" id="GO:0030527">
    <property type="term" value="F:structural constituent of chromatin"/>
    <property type="evidence" value="ECO:0007669"/>
    <property type="project" value="InterPro"/>
</dbReference>
<keyword evidence="18" id="KW-1185">Reference proteome</keyword>
<dbReference type="STRING" id="84645.A0A498L9T6"/>
<keyword evidence="10 14" id="KW-0238">DNA-binding</keyword>
<dbReference type="Pfam" id="PF15511">
    <property type="entry name" value="CENP-T_C"/>
    <property type="match status" value="1"/>
</dbReference>
<comment type="function">
    <text evidence="1 14">Core component of nucleosome. Nucleosomes wrap and compact DNA into chromatin, limiting DNA accessibility to the cellular machineries which require DNA as a template. Histones thereby play a central role in transcription regulation, DNA repair, DNA replication and chromosomal stability. DNA accessibility is regulated via a complex set of post-translational modifications of histones, also called histone code, and nucleosome remodeling.</text>
</comment>
<evidence type="ECO:0000313" key="18">
    <source>
        <dbReference type="Proteomes" id="UP000290572"/>
    </source>
</evidence>
<evidence type="ECO:0000256" key="6">
    <source>
        <dbReference type="ARBA" id="ARBA00022481"/>
    </source>
</evidence>
<dbReference type="AlphaFoldDB" id="A0A498L9T6"/>
<organism evidence="17 18">
    <name type="scientific">Labeo rohita</name>
    <name type="common">Indian major carp</name>
    <name type="synonym">Cyprinus rohita</name>
    <dbReference type="NCBI Taxonomy" id="84645"/>
    <lineage>
        <taxon>Eukaryota</taxon>
        <taxon>Metazoa</taxon>
        <taxon>Chordata</taxon>
        <taxon>Craniata</taxon>
        <taxon>Vertebrata</taxon>
        <taxon>Euteleostomi</taxon>
        <taxon>Actinopterygii</taxon>
        <taxon>Neopterygii</taxon>
        <taxon>Teleostei</taxon>
        <taxon>Ostariophysi</taxon>
        <taxon>Cypriniformes</taxon>
        <taxon>Cyprinidae</taxon>
        <taxon>Labeoninae</taxon>
        <taxon>Labeonini</taxon>
        <taxon>Labeo</taxon>
    </lineage>
</organism>
<dbReference type="EMBL" id="QBIY01013427">
    <property type="protein sequence ID" value="RXN04959.1"/>
    <property type="molecule type" value="Genomic_DNA"/>
</dbReference>
<evidence type="ECO:0000256" key="15">
    <source>
        <dbReference type="SAM" id="MobiDB-lite"/>
    </source>
</evidence>
<dbReference type="InterPro" id="IPR019809">
    <property type="entry name" value="Histone_H4_CS"/>
</dbReference>
<evidence type="ECO:0000256" key="14">
    <source>
        <dbReference type="RuleBase" id="RU000528"/>
    </source>
</evidence>
<evidence type="ECO:0000256" key="13">
    <source>
        <dbReference type="ARBA" id="ARBA00023278"/>
    </source>
</evidence>
<dbReference type="SMART" id="SM00803">
    <property type="entry name" value="TAF"/>
    <property type="match status" value="1"/>
</dbReference>
<sequence length="270" mass="29442">MSGRGKGGKGLGKGGAKRHRKVLRDNIQGITKPAIRRLARRGGVKRISGLIYEETRGVLKVFLENVIRDAVTYTEHAKRKTVTAMDVVYALKRQGRTLYGFGGKELSATSEEKHFPDSQQDSNVDSTSSLRENPETEEKQGSGEDSDVLSINAEIDDSDIEGHKVVKAEESALGDEALPPTATVQPDEPKVELQQDIDRSVSEILALTSGSEHKDLGEALLEKSDVQEKAPAAPAKQPSAQQLELLELEMRARAIKALMKASEIKKTTNC</sequence>
<comment type="caution">
    <text evidence="17">The sequence shown here is derived from an EMBL/GenBank/DDBJ whole genome shotgun (WGS) entry which is preliminary data.</text>
</comment>
<evidence type="ECO:0000256" key="10">
    <source>
        <dbReference type="ARBA" id="ARBA00023125"/>
    </source>
</evidence>
<feature type="region of interest" description="Disordered" evidence="15">
    <location>
        <begin position="109"/>
        <end position="149"/>
    </location>
</feature>
<reference evidence="17 18" key="1">
    <citation type="submission" date="2018-03" db="EMBL/GenBank/DDBJ databases">
        <title>Draft genome sequence of Rohu Carp (Labeo rohita).</title>
        <authorList>
            <person name="Das P."/>
            <person name="Kushwaha B."/>
            <person name="Joshi C.G."/>
            <person name="Kumar D."/>
            <person name="Nagpure N.S."/>
            <person name="Sahoo L."/>
            <person name="Das S.P."/>
            <person name="Bit A."/>
            <person name="Patnaik S."/>
            <person name="Meher P.K."/>
            <person name="Jayasankar P."/>
            <person name="Koringa P.G."/>
            <person name="Patel N.V."/>
            <person name="Hinsu A.T."/>
            <person name="Kumar R."/>
            <person name="Pandey M."/>
            <person name="Agarwal S."/>
            <person name="Srivastava S."/>
            <person name="Singh M."/>
            <person name="Iquebal M.A."/>
            <person name="Jaiswal S."/>
            <person name="Angadi U.B."/>
            <person name="Kumar N."/>
            <person name="Raza M."/>
            <person name="Shah T.M."/>
            <person name="Rai A."/>
            <person name="Jena J.K."/>
        </authorList>
    </citation>
    <scope>NUCLEOTIDE SEQUENCE [LARGE SCALE GENOMIC DNA]</scope>
    <source>
        <strain evidence="17">DASCIFA01</strain>
        <tissue evidence="17">Testis</tissue>
    </source>
</reference>
<dbReference type="PROSITE" id="PS00047">
    <property type="entry name" value="HISTONE_H4"/>
    <property type="match status" value="1"/>
</dbReference>
<dbReference type="InterPro" id="IPR004823">
    <property type="entry name" value="TAF_TATA-bd_Histone-like_dom"/>
</dbReference>
<evidence type="ECO:0000256" key="12">
    <source>
        <dbReference type="ARBA" id="ARBA00023269"/>
    </source>
</evidence>
<dbReference type="GO" id="GO:0046982">
    <property type="term" value="F:protein heterodimerization activity"/>
    <property type="evidence" value="ECO:0007669"/>
    <property type="project" value="InterPro"/>
</dbReference>
<evidence type="ECO:0000256" key="5">
    <source>
        <dbReference type="ARBA" id="ARBA00022454"/>
    </source>
</evidence>
<dbReference type="Gene3D" id="1.10.20.10">
    <property type="entry name" value="Histone, subunit A"/>
    <property type="match status" value="1"/>
</dbReference>
<keyword evidence="8" id="KW-0164">Citrullination</keyword>
<gene>
    <name evidence="17" type="ORF">ROHU_033702</name>
</gene>
<feature type="compositionally biased region" description="Basic and acidic residues" evidence="15">
    <location>
        <begin position="132"/>
        <end position="142"/>
    </location>
</feature>
<comment type="subcellular location">
    <subcellularLocation>
        <location evidence="3">Chromosome</location>
    </subcellularLocation>
    <subcellularLocation>
        <location evidence="2">Nucleus</location>
    </subcellularLocation>
</comment>
<comment type="subunit">
    <text evidence="14">The nucleosome is a histone octamer containing two molecules each of H2A, H2B, H3 and H4 assembled in one H3-H4 heterotetramer and two H2A-H2B heterodimers. The octamer wraps approximately 147 bp of DNA.</text>
</comment>